<dbReference type="PRINTS" id="PR00039">
    <property type="entry name" value="HTHLYSR"/>
</dbReference>
<dbReference type="CDD" id="cd08434">
    <property type="entry name" value="PBP2_GltC_like"/>
    <property type="match status" value="1"/>
</dbReference>
<organism evidence="6 7">
    <name type="scientific">Terrisporobacter hibernicus</name>
    <dbReference type="NCBI Taxonomy" id="2813371"/>
    <lineage>
        <taxon>Bacteria</taxon>
        <taxon>Bacillati</taxon>
        <taxon>Bacillota</taxon>
        <taxon>Clostridia</taxon>
        <taxon>Peptostreptococcales</taxon>
        <taxon>Peptostreptococcaceae</taxon>
        <taxon>Terrisporobacter</taxon>
    </lineage>
</organism>
<evidence type="ECO:0000256" key="2">
    <source>
        <dbReference type="ARBA" id="ARBA00023015"/>
    </source>
</evidence>
<keyword evidence="3" id="KW-0238">DNA-binding</keyword>
<dbReference type="AlphaFoldDB" id="A0AAX2ZC84"/>
<dbReference type="Pfam" id="PF03466">
    <property type="entry name" value="LysR_substrate"/>
    <property type="match status" value="1"/>
</dbReference>
<accession>A0AAX2ZC84</accession>
<evidence type="ECO:0000313" key="7">
    <source>
        <dbReference type="Proteomes" id="UP001198983"/>
    </source>
</evidence>
<dbReference type="GO" id="GO:0003677">
    <property type="term" value="F:DNA binding"/>
    <property type="evidence" value="ECO:0007669"/>
    <property type="project" value="UniProtKB-KW"/>
</dbReference>
<protein>
    <submittedName>
        <fullName evidence="6">LysR family transcriptional regulator</fullName>
    </submittedName>
</protein>
<dbReference type="GO" id="GO:0003700">
    <property type="term" value="F:DNA-binding transcription factor activity"/>
    <property type="evidence" value="ECO:0007669"/>
    <property type="project" value="InterPro"/>
</dbReference>
<evidence type="ECO:0000313" key="6">
    <source>
        <dbReference type="EMBL" id="UEL46869.1"/>
    </source>
</evidence>
<dbReference type="PANTHER" id="PTHR30419:SF28">
    <property type="entry name" value="HTH-TYPE TRANSCRIPTIONAL REGULATOR BSDA"/>
    <property type="match status" value="1"/>
</dbReference>
<dbReference type="InterPro" id="IPR036388">
    <property type="entry name" value="WH-like_DNA-bd_sf"/>
</dbReference>
<dbReference type="Proteomes" id="UP001198983">
    <property type="component" value="Chromosome"/>
</dbReference>
<evidence type="ECO:0000256" key="3">
    <source>
        <dbReference type="ARBA" id="ARBA00023125"/>
    </source>
</evidence>
<dbReference type="InterPro" id="IPR000847">
    <property type="entry name" value="LysR_HTH_N"/>
</dbReference>
<dbReference type="GO" id="GO:0005829">
    <property type="term" value="C:cytosol"/>
    <property type="evidence" value="ECO:0007669"/>
    <property type="project" value="TreeGrafter"/>
</dbReference>
<name>A0AAX2ZC84_9FIRM</name>
<dbReference type="KEGG" id="tem:JW646_14670"/>
<dbReference type="PROSITE" id="PS50931">
    <property type="entry name" value="HTH_LYSR"/>
    <property type="match status" value="1"/>
</dbReference>
<dbReference type="SUPFAM" id="SSF53850">
    <property type="entry name" value="Periplasmic binding protein-like II"/>
    <property type="match status" value="1"/>
</dbReference>
<dbReference type="Pfam" id="PF00126">
    <property type="entry name" value="HTH_1"/>
    <property type="match status" value="1"/>
</dbReference>
<comment type="similarity">
    <text evidence="1">Belongs to the LysR transcriptional regulatory family.</text>
</comment>
<keyword evidence="4" id="KW-0804">Transcription</keyword>
<dbReference type="FunFam" id="1.10.10.10:FF:000001">
    <property type="entry name" value="LysR family transcriptional regulator"/>
    <property type="match status" value="1"/>
</dbReference>
<reference evidence="6 7" key="1">
    <citation type="journal article" date="2023" name="Int. J. Syst. Evol. Microbiol.">
        <title>Terrisporobacter hibernicus sp. nov., isolated from bovine faeces in Northern Ireland.</title>
        <authorList>
            <person name="Mitchell M."/>
            <person name="Nguyen S.V."/>
            <person name="Connor M."/>
            <person name="Fairley D.J."/>
            <person name="Donoghue O."/>
            <person name="Marshall H."/>
            <person name="Koolman L."/>
            <person name="McMullan G."/>
            <person name="Schaffer K.E."/>
            <person name="McGrath J.W."/>
            <person name="Fanning S."/>
        </authorList>
    </citation>
    <scope>NUCLEOTIDE SEQUENCE [LARGE SCALE GENOMIC DNA]</scope>
    <source>
        <strain evidence="6 7">MCA3</strain>
    </source>
</reference>
<dbReference type="EMBL" id="CP081135">
    <property type="protein sequence ID" value="UEL46869.1"/>
    <property type="molecule type" value="Genomic_DNA"/>
</dbReference>
<dbReference type="SUPFAM" id="SSF46785">
    <property type="entry name" value="Winged helix' DNA-binding domain"/>
    <property type="match status" value="1"/>
</dbReference>
<dbReference type="Gene3D" id="1.10.10.10">
    <property type="entry name" value="Winged helix-like DNA-binding domain superfamily/Winged helix DNA-binding domain"/>
    <property type="match status" value="1"/>
</dbReference>
<evidence type="ECO:0000259" key="5">
    <source>
        <dbReference type="PROSITE" id="PS50931"/>
    </source>
</evidence>
<evidence type="ECO:0000256" key="1">
    <source>
        <dbReference type="ARBA" id="ARBA00009437"/>
    </source>
</evidence>
<dbReference type="InterPro" id="IPR050950">
    <property type="entry name" value="HTH-type_LysR_regulators"/>
</dbReference>
<dbReference type="InterPro" id="IPR005119">
    <property type="entry name" value="LysR_subst-bd"/>
</dbReference>
<proteinExistence type="inferred from homology"/>
<evidence type="ECO:0000256" key="4">
    <source>
        <dbReference type="ARBA" id="ARBA00023163"/>
    </source>
</evidence>
<dbReference type="InterPro" id="IPR036390">
    <property type="entry name" value="WH_DNA-bd_sf"/>
</dbReference>
<dbReference type="RefSeq" id="WP_148556286.1">
    <property type="nucleotide sequence ID" value="NZ_CP081135.1"/>
</dbReference>
<sequence length="293" mass="33718">MNLNHLQYFVTLAREEHYTNAAQKLSITQPSLSNAISSLEKELGTYLFEKKGRNVVLTKYGKVFLEYVEKTLETLNQGVKKVKLLTSETSGIIDLGYIYTFGMKDISLLVNSFLEETKDKNFKFTFSDGNTWNIISGLKNEDYDVGFCSKIESEDGIEFIKVKEEELVLITPRNHPLSNYKEIDLKDTIDYKYIAFKKNSGLRPFIDNMFMEIGEKQNIIYEVEKDESLAGLVEGNFGIAIIPKIPILDHLDVNIIKIKNPKYNRNIYMAKLKNKYLSPAVNEFIKFVINKTN</sequence>
<keyword evidence="7" id="KW-1185">Reference proteome</keyword>
<dbReference type="Gene3D" id="3.40.190.290">
    <property type="match status" value="1"/>
</dbReference>
<feature type="domain" description="HTH lysR-type" evidence="5">
    <location>
        <begin position="1"/>
        <end position="58"/>
    </location>
</feature>
<keyword evidence="2" id="KW-0805">Transcription regulation</keyword>
<dbReference type="PANTHER" id="PTHR30419">
    <property type="entry name" value="HTH-TYPE TRANSCRIPTIONAL REGULATOR YBHD"/>
    <property type="match status" value="1"/>
</dbReference>
<gene>
    <name evidence="6" type="ORF">JW646_14670</name>
</gene>